<dbReference type="OrthoDB" id="2388995at2759"/>
<dbReference type="Proteomes" id="UP001153678">
    <property type="component" value="Unassembled WGS sequence"/>
</dbReference>
<keyword evidence="1" id="KW-0472">Membrane</keyword>
<name>A0A9W4WJV4_9GLOM</name>
<reference evidence="2" key="1">
    <citation type="submission" date="2022-08" db="EMBL/GenBank/DDBJ databases">
        <authorList>
            <person name="Kallberg Y."/>
            <person name="Tangrot J."/>
            <person name="Rosling A."/>
        </authorList>
    </citation>
    <scope>NUCLEOTIDE SEQUENCE</scope>
    <source>
        <strain evidence="2">Wild A</strain>
    </source>
</reference>
<evidence type="ECO:0000256" key="1">
    <source>
        <dbReference type="SAM" id="Phobius"/>
    </source>
</evidence>
<keyword evidence="3" id="KW-1185">Reference proteome</keyword>
<keyword evidence="1" id="KW-1133">Transmembrane helix</keyword>
<gene>
    <name evidence="2" type="ORF">FWILDA_LOCUS2854</name>
</gene>
<accession>A0A9W4WJV4</accession>
<evidence type="ECO:0000313" key="3">
    <source>
        <dbReference type="Proteomes" id="UP001153678"/>
    </source>
</evidence>
<organism evidence="2 3">
    <name type="scientific">Funneliformis geosporum</name>
    <dbReference type="NCBI Taxonomy" id="1117311"/>
    <lineage>
        <taxon>Eukaryota</taxon>
        <taxon>Fungi</taxon>
        <taxon>Fungi incertae sedis</taxon>
        <taxon>Mucoromycota</taxon>
        <taxon>Glomeromycotina</taxon>
        <taxon>Glomeromycetes</taxon>
        <taxon>Glomerales</taxon>
        <taxon>Glomeraceae</taxon>
        <taxon>Funneliformis</taxon>
    </lineage>
</organism>
<feature type="transmembrane region" description="Helical" evidence="1">
    <location>
        <begin position="20"/>
        <end position="41"/>
    </location>
</feature>
<protein>
    <submittedName>
        <fullName evidence="2">7908_t:CDS:1</fullName>
    </submittedName>
</protein>
<feature type="transmembrane region" description="Helical" evidence="1">
    <location>
        <begin position="61"/>
        <end position="80"/>
    </location>
</feature>
<evidence type="ECO:0000313" key="2">
    <source>
        <dbReference type="EMBL" id="CAI2167001.1"/>
    </source>
</evidence>
<dbReference type="AlphaFoldDB" id="A0A9W4WJV4"/>
<dbReference type="EMBL" id="CAMKVN010000352">
    <property type="protein sequence ID" value="CAI2167001.1"/>
    <property type="molecule type" value="Genomic_DNA"/>
</dbReference>
<comment type="caution">
    <text evidence="2">The sequence shown here is derived from an EMBL/GenBank/DDBJ whole genome shotgun (WGS) entry which is preliminary data.</text>
</comment>
<keyword evidence="1" id="KW-0812">Transmembrane</keyword>
<proteinExistence type="predicted"/>
<sequence>MVLDVIFLIGYVSKVPKLFLPSLIVLFGTSGLNLLIAFIFIMSQANTNKEFKKWMRPRLHVATAFVLLSIFHIDVLGILTSEFLHSDVFNAPVSNRAEKFLNKIGLFMVLLEDVSQFVILVS</sequence>